<feature type="region of interest" description="Disordered" evidence="1">
    <location>
        <begin position="55"/>
        <end position="99"/>
    </location>
</feature>
<organism evidence="2 3">
    <name type="scientific">Arthrobacter cupressi</name>
    <dbReference type="NCBI Taxonomy" id="1045773"/>
    <lineage>
        <taxon>Bacteria</taxon>
        <taxon>Bacillati</taxon>
        <taxon>Actinomycetota</taxon>
        <taxon>Actinomycetes</taxon>
        <taxon>Micrococcales</taxon>
        <taxon>Micrococcaceae</taxon>
        <taxon>Arthrobacter</taxon>
    </lineage>
</organism>
<protein>
    <recommendedName>
        <fullName evidence="4">Uracil DNA glycosylase superfamily protein</fullName>
    </recommendedName>
</protein>
<reference evidence="3" key="1">
    <citation type="submission" date="2016-10" db="EMBL/GenBank/DDBJ databases">
        <authorList>
            <person name="Varghese N."/>
            <person name="Submissions S."/>
        </authorList>
    </citation>
    <scope>NUCLEOTIDE SEQUENCE [LARGE SCALE GENOMIC DNA]</scope>
    <source>
        <strain evidence="3">CGMCC 1.10783</strain>
    </source>
</reference>
<dbReference type="Proteomes" id="UP000182130">
    <property type="component" value="Unassembled WGS sequence"/>
</dbReference>
<evidence type="ECO:0000256" key="1">
    <source>
        <dbReference type="SAM" id="MobiDB-lite"/>
    </source>
</evidence>
<gene>
    <name evidence="2" type="ORF">SAMN05216555_1044</name>
</gene>
<feature type="compositionally biased region" description="Low complexity" evidence="1">
    <location>
        <begin position="62"/>
        <end position="99"/>
    </location>
</feature>
<evidence type="ECO:0000313" key="3">
    <source>
        <dbReference type="Proteomes" id="UP000182130"/>
    </source>
</evidence>
<dbReference type="STRING" id="1045773.SAMN05216555_1044"/>
<evidence type="ECO:0008006" key="4">
    <source>
        <dbReference type="Google" id="ProtNLM"/>
    </source>
</evidence>
<evidence type="ECO:0000313" key="2">
    <source>
        <dbReference type="EMBL" id="SDI70178.1"/>
    </source>
</evidence>
<keyword evidence="3" id="KW-1185">Reference proteome</keyword>
<dbReference type="AlphaFoldDB" id="A0A1G8MQ49"/>
<proteinExistence type="predicted"/>
<accession>A0A1G8MQ49</accession>
<sequence length="395" mass="42422">MTALAEPDYFEDYDEDYRSDIASRYEEGFGQGPEIDDDYDSGYDELDKLFDGLYDDDDDGFDAPAKAKTPAKQAAPKAATKTAAKASTPKKASSKSMPKAGPVITRRVVPVAAVVEEATPVEAAPAEAVEAAAVEGPAVVAEAPAVAVEAPVAEATAPEAPVAAQPAAAEPTPAATASVAVVEAKAAEEPEEAPALPEDPFFHPHIAPVNEHVEFLRKLRPGFEVPYVDPMHSVEDCRIVTLFSNTSEASPRGTVWAGDDAAATRLLGLQFQLGLRPEWMMPWNTHPWFTPGEANGKLTPEQVSAGLKPLITFLKLVPRASAIVAHGTEANRLAQMLLKTDNQLIWRRGLKVYKARSLHGRAFAGSKERQTEWLIEMGRSYADAMARAGLQAGRR</sequence>
<name>A0A1G8MQ49_9MICC</name>
<dbReference type="EMBL" id="FNEI01000004">
    <property type="protein sequence ID" value="SDI70178.1"/>
    <property type="molecule type" value="Genomic_DNA"/>
</dbReference>